<comment type="caution">
    <text evidence="2">The sequence shown here is derived from an EMBL/GenBank/DDBJ whole genome shotgun (WGS) entry which is preliminary data.</text>
</comment>
<proteinExistence type="predicted"/>
<evidence type="ECO:0000313" key="2">
    <source>
        <dbReference type="EMBL" id="OQD55133.1"/>
    </source>
</evidence>
<feature type="region of interest" description="Disordered" evidence="1">
    <location>
        <begin position="1"/>
        <end position="97"/>
    </location>
</feature>
<reference evidence="2 3" key="2">
    <citation type="submission" date="2017-02" db="EMBL/GenBank/DDBJ databases">
        <title>Draft genome sequence of Streptomyces phaeoluteigriseus type strain DSM41896.</title>
        <authorList>
            <person name="Salih T.S."/>
            <person name="Algora Gallardo L."/>
            <person name="Melo Santos T."/>
            <person name="Filgueira Martinez S."/>
            <person name="Herron P.R."/>
        </authorList>
    </citation>
    <scope>NUCLEOTIDE SEQUENCE [LARGE SCALE GENOMIC DNA]</scope>
    <source>
        <strain evidence="2 3">DSM 41896</strain>
    </source>
</reference>
<evidence type="ECO:0000256" key="1">
    <source>
        <dbReference type="SAM" id="MobiDB-lite"/>
    </source>
</evidence>
<feature type="compositionally biased region" description="Polar residues" evidence="1">
    <location>
        <begin position="1"/>
        <end position="17"/>
    </location>
</feature>
<accession>A0A1V6MS72</accession>
<sequence length="97" mass="9555">MPSPPTTALSPARSTAHSPDELPSHGEPGRPPGPPLSLRCPVGGRHSAVGGRQSAVGSRQSAVGSRGHARRVLTGKGRQDRPGPVVGVGPAGGSGSS</sequence>
<protein>
    <submittedName>
        <fullName evidence="2">Uncharacterized protein</fullName>
    </submittedName>
</protein>
<evidence type="ECO:0000313" key="3">
    <source>
        <dbReference type="Proteomes" id="UP000184286"/>
    </source>
</evidence>
<feature type="compositionally biased region" description="Basic and acidic residues" evidence="1">
    <location>
        <begin position="18"/>
        <end position="28"/>
    </location>
</feature>
<organism evidence="2 3">
    <name type="scientific">Streptomyces phaeoluteigriseus</name>
    <dbReference type="NCBI Taxonomy" id="114686"/>
    <lineage>
        <taxon>Bacteria</taxon>
        <taxon>Bacillati</taxon>
        <taxon>Actinomycetota</taxon>
        <taxon>Actinomycetes</taxon>
        <taxon>Kitasatosporales</taxon>
        <taxon>Streptomycetaceae</taxon>
        <taxon>Streptomyces</taxon>
        <taxon>Streptomyces aurantiacus group</taxon>
    </lineage>
</organism>
<gene>
    <name evidence="2" type="ORF">BM536_017540</name>
</gene>
<dbReference type="AlphaFoldDB" id="A0A1V6MS72"/>
<dbReference type="EMBL" id="MPOH02000014">
    <property type="protein sequence ID" value="OQD55133.1"/>
    <property type="molecule type" value="Genomic_DNA"/>
</dbReference>
<dbReference type="Proteomes" id="UP000184286">
    <property type="component" value="Unassembled WGS sequence"/>
</dbReference>
<reference evidence="3" key="1">
    <citation type="submission" date="2016-11" db="EMBL/GenBank/DDBJ databases">
        <authorList>
            <person name="Schniete J.K."/>
            <person name="Salih T."/>
            <person name="Algora Gallardo L."/>
            <person name="Martinez Fernandez S."/>
            <person name="Herron P.R."/>
        </authorList>
    </citation>
    <scope>NUCLEOTIDE SEQUENCE [LARGE SCALE GENOMIC DNA]</scope>
    <source>
        <strain evidence="3">DSM 41896</strain>
    </source>
</reference>
<name>A0A1V6MS72_9ACTN</name>